<reference evidence="2 4" key="2">
    <citation type="journal article" date="2016" name="Front. Microbiol.">
        <title>Industrial Acetogenic Biocatalysts: A Comparative Metabolic and Genomic Analysis.</title>
        <authorList>
            <person name="Bengelsdorf F."/>
            <person name="Poehlein A."/>
            <person name="Sonja S."/>
            <person name="Erz C."/>
            <person name="Hummel T."/>
            <person name="Hoffmeister S."/>
            <person name="Daniel R."/>
            <person name="Durre P."/>
        </authorList>
    </citation>
    <scope>NUCLEOTIDE SEQUENCE [LARGE SCALE GENOMIC DNA]</scope>
    <source>
        <strain evidence="2 4">PTA-10522</strain>
    </source>
</reference>
<dbReference type="EMBL" id="LITQ01000015">
    <property type="protein sequence ID" value="OAA93042.1"/>
    <property type="molecule type" value="Genomic_DNA"/>
</dbReference>
<proteinExistence type="predicted"/>
<reference evidence="1 3" key="1">
    <citation type="journal article" date="2015" name="Biotechnol. Bioeng.">
        <title>Genome sequence and phenotypic characterization of Caulobacter segnis.</title>
        <authorList>
            <person name="Patel S."/>
            <person name="Fletcher B."/>
            <person name="Scott D.C."/>
            <person name="Ely B."/>
        </authorList>
    </citation>
    <scope>NUCLEOTIDE SEQUENCE [LARGE SCALE GENOMIC DNA]</scope>
    <source>
        <strain evidence="1 3">PS02</strain>
    </source>
</reference>
<dbReference type="PATRIC" id="fig|1705578.3.peg.744"/>
<protein>
    <submittedName>
        <fullName evidence="1">Uncharacterized protein</fullName>
    </submittedName>
</protein>
<evidence type="ECO:0000313" key="1">
    <source>
        <dbReference type="EMBL" id="OAA93042.1"/>
    </source>
</evidence>
<comment type="caution">
    <text evidence="1">The sequence shown here is derived from an EMBL/GenBank/DDBJ whole genome shotgun (WGS) entry which is preliminary data.</text>
</comment>
<gene>
    <name evidence="2" type="ORF">CLCOS_37600</name>
    <name evidence="1" type="ORF">WX73_00360</name>
</gene>
<dbReference type="RefSeq" id="WP_063601179.1">
    <property type="nucleotide sequence ID" value="NZ_LITQ01000015.1"/>
</dbReference>
<dbReference type="Proteomes" id="UP000093694">
    <property type="component" value="Unassembled WGS sequence"/>
</dbReference>
<accession>A0A162L9J2</accession>
<evidence type="ECO:0000313" key="2">
    <source>
        <dbReference type="EMBL" id="OBR90785.1"/>
    </source>
</evidence>
<evidence type="ECO:0000313" key="4">
    <source>
        <dbReference type="Proteomes" id="UP000093694"/>
    </source>
</evidence>
<sequence length="137" mass="16060">MALDKRIKEKINSIMESKPHIGMDELVEIVKEYAPKPDTDKLINQEYRRMAQRIMSGYKDEKGVRDCFSVKADNGNEYVNVSRTTEKADLQKVRQQLSKKYRGLNKSLRKIDVREQILDGQLSMDIEADQKRRQINE</sequence>
<keyword evidence="4" id="KW-1185">Reference proteome</keyword>
<organism evidence="1 3">
    <name type="scientific">Clostridium coskatii</name>
    <dbReference type="NCBI Taxonomy" id="1705578"/>
    <lineage>
        <taxon>Bacteria</taxon>
        <taxon>Bacillati</taxon>
        <taxon>Bacillota</taxon>
        <taxon>Clostridia</taxon>
        <taxon>Eubacteriales</taxon>
        <taxon>Clostridiaceae</taxon>
        <taxon>Clostridium</taxon>
    </lineage>
</organism>
<name>A0A162L9J2_9CLOT</name>
<evidence type="ECO:0000313" key="3">
    <source>
        <dbReference type="Proteomes" id="UP000077384"/>
    </source>
</evidence>
<dbReference type="Proteomes" id="UP000077384">
    <property type="component" value="Unassembled WGS sequence"/>
</dbReference>
<dbReference type="AlphaFoldDB" id="A0A162L9J2"/>
<dbReference type="EMBL" id="LROR01000088">
    <property type="protein sequence ID" value="OBR90785.1"/>
    <property type="molecule type" value="Genomic_DNA"/>
</dbReference>